<evidence type="ECO:0000256" key="1">
    <source>
        <dbReference type="SAM" id="MobiDB-lite"/>
    </source>
</evidence>
<feature type="compositionally biased region" description="Polar residues" evidence="1">
    <location>
        <begin position="365"/>
        <end position="380"/>
    </location>
</feature>
<dbReference type="Proteomes" id="UP001305647">
    <property type="component" value="Unassembled WGS sequence"/>
</dbReference>
<name>A0AAN6Q1I3_9PEZI</name>
<reference evidence="2" key="2">
    <citation type="submission" date="2023-05" db="EMBL/GenBank/DDBJ databases">
        <authorList>
            <consortium name="Lawrence Berkeley National Laboratory"/>
            <person name="Steindorff A."/>
            <person name="Hensen N."/>
            <person name="Bonometti L."/>
            <person name="Westerberg I."/>
            <person name="Brannstrom I.O."/>
            <person name="Guillou S."/>
            <person name="Cros-Aarteil S."/>
            <person name="Calhoun S."/>
            <person name="Haridas S."/>
            <person name="Kuo A."/>
            <person name="Mondo S."/>
            <person name="Pangilinan J."/>
            <person name="Riley R."/>
            <person name="Labutti K."/>
            <person name="Andreopoulos B."/>
            <person name="Lipzen A."/>
            <person name="Chen C."/>
            <person name="Yanf M."/>
            <person name="Daum C."/>
            <person name="Ng V."/>
            <person name="Clum A."/>
            <person name="Ohm R."/>
            <person name="Martin F."/>
            <person name="Silar P."/>
            <person name="Natvig D."/>
            <person name="Lalanne C."/>
            <person name="Gautier V."/>
            <person name="Ament-Velasquez S.L."/>
            <person name="Kruys A."/>
            <person name="Hutchinson M.I."/>
            <person name="Powell A.J."/>
            <person name="Barry K."/>
            <person name="Miller A.N."/>
            <person name="Grigoriev I.V."/>
            <person name="Debuchy R."/>
            <person name="Gladieux P."/>
            <person name="Thoren M.H."/>
            <person name="Johannesson H."/>
        </authorList>
    </citation>
    <scope>NUCLEOTIDE SEQUENCE</scope>
    <source>
        <strain evidence="2">CBS 757.83</strain>
    </source>
</reference>
<keyword evidence="3" id="KW-1185">Reference proteome</keyword>
<gene>
    <name evidence="2" type="ORF">N658DRAFT_540749</name>
</gene>
<feature type="compositionally biased region" description="Acidic residues" evidence="1">
    <location>
        <begin position="269"/>
        <end position="290"/>
    </location>
</feature>
<dbReference type="EMBL" id="MU863651">
    <property type="protein sequence ID" value="KAK4099271.1"/>
    <property type="molecule type" value="Genomic_DNA"/>
</dbReference>
<feature type="compositionally biased region" description="Polar residues" evidence="1">
    <location>
        <begin position="292"/>
        <end position="313"/>
    </location>
</feature>
<protein>
    <submittedName>
        <fullName evidence="2">Uncharacterized protein</fullName>
    </submittedName>
</protein>
<evidence type="ECO:0000313" key="3">
    <source>
        <dbReference type="Proteomes" id="UP001305647"/>
    </source>
</evidence>
<feature type="region of interest" description="Disordered" evidence="1">
    <location>
        <begin position="329"/>
        <end position="387"/>
    </location>
</feature>
<feature type="region of interest" description="Disordered" evidence="1">
    <location>
        <begin position="257"/>
        <end position="313"/>
    </location>
</feature>
<proteinExistence type="predicted"/>
<sequence>MTTFIPSFLHLPSFLVFCPVAYLSLTLPDLGKAIIMDFIQRNRKPRPYAANSTGRPRGTLKLGSGLGRVQVYEAIGEARDVFVNELSHAIVSYLNDNSDELQDSASFVDLSLFMMVKSADGTKPIVMFVSDDKRVRKQAFRMIKQSGIMKEYPDFGLGEMDLKAEFEDLRPLGSLPDLTSALGADSQPMAFEAPEERIEVFENKTERCRGRRLEVQFQHGSTTRASQAVAGGAVSYKNRYLLHSVGHFLREAPQGQVMDTRRQSFASESSDDECEIMGLSDDDDEDDDEAVTVTSRGIQTPVPSDSELASNSPLDIEAHGIRIAGREEDRFPSSAPHHGQQHQSPSAGRVRPLREKRSGTVIILETTSGDSRPKPSQGSFVNEGEDDVLSGELTPVSLASRPFEELLAALNRASRGEPKQIPHQTPLSYGQSVRIGHVALISTLLDSALVQLDTGTANASDGDMPEPQDTAIRLESYQEHIETRPSDTGIRISTATDTISGTLSGTPSFVRLPGSRIFQEVYTAILYRPLLPGDCGSWARHAVSGKLFGHVIAGSPTTGLVLVMPAAKVFAEALAALSASEAKLEGVTSTG</sequence>
<organism evidence="2 3">
    <name type="scientific">Parathielavia hyrcaniae</name>
    <dbReference type="NCBI Taxonomy" id="113614"/>
    <lineage>
        <taxon>Eukaryota</taxon>
        <taxon>Fungi</taxon>
        <taxon>Dikarya</taxon>
        <taxon>Ascomycota</taxon>
        <taxon>Pezizomycotina</taxon>
        <taxon>Sordariomycetes</taxon>
        <taxon>Sordariomycetidae</taxon>
        <taxon>Sordariales</taxon>
        <taxon>Chaetomiaceae</taxon>
        <taxon>Parathielavia</taxon>
    </lineage>
</organism>
<dbReference type="AlphaFoldDB" id="A0AAN6Q1I3"/>
<evidence type="ECO:0000313" key="2">
    <source>
        <dbReference type="EMBL" id="KAK4099271.1"/>
    </source>
</evidence>
<reference evidence="2" key="1">
    <citation type="journal article" date="2023" name="Mol. Phylogenet. Evol.">
        <title>Genome-scale phylogeny and comparative genomics of the fungal order Sordariales.</title>
        <authorList>
            <person name="Hensen N."/>
            <person name="Bonometti L."/>
            <person name="Westerberg I."/>
            <person name="Brannstrom I.O."/>
            <person name="Guillou S."/>
            <person name="Cros-Aarteil S."/>
            <person name="Calhoun S."/>
            <person name="Haridas S."/>
            <person name="Kuo A."/>
            <person name="Mondo S."/>
            <person name="Pangilinan J."/>
            <person name="Riley R."/>
            <person name="LaButti K."/>
            <person name="Andreopoulos B."/>
            <person name="Lipzen A."/>
            <person name="Chen C."/>
            <person name="Yan M."/>
            <person name="Daum C."/>
            <person name="Ng V."/>
            <person name="Clum A."/>
            <person name="Steindorff A."/>
            <person name="Ohm R.A."/>
            <person name="Martin F."/>
            <person name="Silar P."/>
            <person name="Natvig D.O."/>
            <person name="Lalanne C."/>
            <person name="Gautier V."/>
            <person name="Ament-Velasquez S.L."/>
            <person name="Kruys A."/>
            <person name="Hutchinson M.I."/>
            <person name="Powell A.J."/>
            <person name="Barry K."/>
            <person name="Miller A.N."/>
            <person name="Grigoriev I.V."/>
            <person name="Debuchy R."/>
            <person name="Gladieux P."/>
            <person name="Hiltunen Thoren M."/>
            <person name="Johannesson H."/>
        </authorList>
    </citation>
    <scope>NUCLEOTIDE SEQUENCE</scope>
    <source>
        <strain evidence="2">CBS 757.83</strain>
    </source>
</reference>
<accession>A0AAN6Q1I3</accession>
<comment type="caution">
    <text evidence="2">The sequence shown here is derived from an EMBL/GenBank/DDBJ whole genome shotgun (WGS) entry which is preliminary data.</text>
</comment>